<dbReference type="GO" id="GO:0016020">
    <property type="term" value="C:membrane"/>
    <property type="evidence" value="ECO:0007669"/>
    <property type="project" value="InterPro"/>
</dbReference>
<dbReference type="PANTHER" id="PTHR43762:SF1">
    <property type="entry name" value="D-ARABINONO-1,4-LACTONE OXIDASE"/>
    <property type="match status" value="1"/>
</dbReference>
<gene>
    <name evidence="5" type="ORF">E2A64_11860</name>
</gene>
<keyword evidence="3" id="KW-0560">Oxidoreductase</keyword>
<dbReference type="Gene3D" id="3.30.43.10">
    <property type="entry name" value="Uridine Diphospho-n-acetylenolpyruvylglucosamine Reductase, domain 2"/>
    <property type="match status" value="1"/>
</dbReference>
<sequence length="427" mass="47535">MNAPVEWSNWSGSVKAEPKAIARPETLVQLSGIVRSGEGPVRIVGSGHSFTPLCASSGTIVDLSAFSGLIDHDAESSTATVGAGTTLGDLCRRLDDVGQGLPNMGDIDKQTIGGALGTATHGTGPELGAYHTQLRGVKLVDGRGEERILTEGRDSEMIRASAVTLGAFGALTEVTIRNMPAYRLRKRRSIMPIGDMLDDFGNFYHSHRSAEFYFIPFSGHALRLASDITDAPATARPPEEDEDGIATLRLARNLLKSFPWLRRKLIGNALGKLPDEDYVEEWLKVYTSERVTRFNEMEYHLPFDEGPKALREIIELTEKRFPEVYFPMEVRAVAADDFWLSPFYQRKTCSIAIHHDARQDPRAFFSAAEPIFRKHGGRPHWGKMHNLKACDFAAIYPRWNDAMEVRRELDPDNRFISPYLSGIFGLQ</sequence>
<dbReference type="PIRSF" id="PIRSF000136">
    <property type="entry name" value="LGO_GLO"/>
    <property type="match status" value="1"/>
</dbReference>
<evidence type="ECO:0000313" key="5">
    <source>
        <dbReference type="EMBL" id="TDH35992.1"/>
    </source>
</evidence>
<dbReference type="InterPro" id="IPR016167">
    <property type="entry name" value="FAD-bd_PCMH_sub1"/>
</dbReference>
<keyword evidence="1" id="KW-0285">Flavoprotein</keyword>
<evidence type="ECO:0000256" key="1">
    <source>
        <dbReference type="ARBA" id="ARBA00022630"/>
    </source>
</evidence>
<dbReference type="Pfam" id="PF01565">
    <property type="entry name" value="FAD_binding_4"/>
    <property type="match status" value="1"/>
</dbReference>
<dbReference type="SUPFAM" id="SSF56176">
    <property type="entry name" value="FAD-binding/transporter-associated domain-like"/>
    <property type="match status" value="1"/>
</dbReference>
<dbReference type="OrthoDB" id="9800184at2"/>
<dbReference type="InterPro" id="IPR016166">
    <property type="entry name" value="FAD-bd_PCMH"/>
</dbReference>
<evidence type="ECO:0000256" key="3">
    <source>
        <dbReference type="ARBA" id="ARBA00023002"/>
    </source>
</evidence>
<comment type="caution">
    <text evidence="5">The sequence shown here is derived from an EMBL/GenBank/DDBJ whole genome shotgun (WGS) entry which is preliminary data.</text>
</comment>
<dbReference type="GO" id="GO:0003885">
    <property type="term" value="F:D-arabinono-1,4-lactone oxidase activity"/>
    <property type="evidence" value="ECO:0007669"/>
    <property type="project" value="InterPro"/>
</dbReference>
<dbReference type="InterPro" id="IPR006094">
    <property type="entry name" value="Oxid_FAD_bind_N"/>
</dbReference>
<dbReference type="RefSeq" id="WP_133284692.1">
    <property type="nucleotide sequence ID" value="NZ_SMSI01000002.1"/>
</dbReference>
<keyword evidence="6" id="KW-1185">Reference proteome</keyword>
<name>A0A4V3A735_9HYPH</name>
<dbReference type="Proteomes" id="UP000295131">
    <property type="component" value="Unassembled WGS sequence"/>
</dbReference>
<proteinExistence type="predicted"/>
<dbReference type="GO" id="GO:0071949">
    <property type="term" value="F:FAD binding"/>
    <property type="evidence" value="ECO:0007669"/>
    <property type="project" value="InterPro"/>
</dbReference>
<dbReference type="InterPro" id="IPR010031">
    <property type="entry name" value="FAD_lactone_oxidase-like"/>
</dbReference>
<dbReference type="Gene3D" id="3.30.465.10">
    <property type="match status" value="1"/>
</dbReference>
<dbReference type="InterPro" id="IPR036318">
    <property type="entry name" value="FAD-bd_PCMH-like_sf"/>
</dbReference>
<evidence type="ECO:0000256" key="2">
    <source>
        <dbReference type="ARBA" id="ARBA00022827"/>
    </source>
</evidence>
<dbReference type="EMBL" id="SMSI01000002">
    <property type="protein sequence ID" value="TDH35992.1"/>
    <property type="molecule type" value="Genomic_DNA"/>
</dbReference>
<dbReference type="NCBIfam" id="TIGR01679">
    <property type="entry name" value="bact_FAD_ox"/>
    <property type="match status" value="1"/>
</dbReference>
<reference evidence="5 6" key="1">
    <citation type="journal article" date="2013" name="Int. J. Syst. Evol. Microbiol.">
        <title>Hoeflea suaedae sp. nov., an endophytic bacterium isolated from the root of the halophyte Suaeda maritima.</title>
        <authorList>
            <person name="Chung E.J."/>
            <person name="Park J.A."/>
            <person name="Pramanik P."/>
            <person name="Bibi F."/>
            <person name="Jeon C.O."/>
            <person name="Chung Y.R."/>
        </authorList>
    </citation>
    <scope>NUCLEOTIDE SEQUENCE [LARGE SCALE GENOMIC DNA]</scope>
    <source>
        <strain evidence="5 6">YC6898</strain>
    </source>
</reference>
<dbReference type="Pfam" id="PF04030">
    <property type="entry name" value="ALO"/>
    <property type="match status" value="1"/>
</dbReference>
<dbReference type="AlphaFoldDB" id="A0A4V3A735"/>
<evidence type="ECO:0000259" key="4">
    <source>
        <dbReference type="PROSITE" id="PS51387"/>
    </source>
</evidence>
<protein>
    <submittedName>
        <fullName evidence="5">FAD-binding protein</fullName>
    </submittedName>
</protein>
<feature type="domain" description="FAD-binding PCMH-type" evidence="4">
    <location>
        <begin position="14"/>
        <end position="181"/>
    </location>
</feature>
<dbReference type="InterPro" id="IPR016169">
    <property type="entry name" value="FAD-bd_PCMH_sub2"/>
</dbReference>
<dbReference type="PROSITE" id="PS51387">
    <property type="entry name" value="FAD_PCMH"/>
    <property type="match status" value="1"/>
</dbReference>
<dbReference type="Gene3D" id="3.30.70.2520">
    <property type="match status" value="1"/>
</dbReference>
<evidence type="ECO:0000313" key="6">
    <source>
        <dbReference type="Proteomes" id="UP000295131"/>
    </source>
</evidence>
<organism evidence="5 6">
    <name type="scientific">Pseudohoeflea suaedae</name>
    <dbReference type="NCBI Taxonomy" id="877384"/>
    <lineage>
        <taxon>Bacteria</taxon>
        <taxon>Pseudomonadati</taxon>
        <taxon>Pseudomonadota</taxon>
        <taxon>Alphaproteobacteria</taxon>
        <taxon>Hyphomicrobiales</taxon>
        <taxon>Rhizobiaceae</taxon>
        <taxon>Pseudohoeflea</taxon>
    </lineage>
</organism>
<dbReference type="Gene3D" id="1.10.45.10">
    <property type="entry name" value="Vanillyl-alcohol Oxidase, Chain A, domain 4"/>
    <property type="match status" value="1"/>
</dbReference>
<dbReference type="PANTHER" id="PTHR43762">
    <property type="entry name" value="L-GULONOLACTONE OXIDASE"/>
    <property type="match status" value="1"/>
</dbReference>
<dbReference type="InterPro" id="IPR007173">
    <property type="entry name" value="ALO_C"/>
</dbReference>
<dbReference type="InterPro" id="IPR016171">
    <property type="entry name" value="Vanillyl_alc_oxidase_C-sub2"/>
</dbReference>
<keyword evidence="2" id="KW-0274">FAD</keyword>
<accession>A0A4V3A735</accession>